<dbReference type="PANTHER" id="PTHR11388:SF4">
    <property type="entry name" value="SOLUTE CARRIER ORGANIC ANION TRANSPORTER FAMILY, MEMBER 6D1"/>
    <property type="match status" value="1"/>
</dbReference>
<evidence type="ECO:0000256" key="1">
    <source>
        <dbReference type="SAM" id="MobiDB-lite"/>
    </source>
</evidence>
<evidence type="ECO:0000313" key="3">
    <source>
        <dbReference type="EMBL" id="GAB1285296.1"/>
    </source>
</evidence>
<proteinExistence type="predicted"/>
<reference evidence="3 4" key="1">
    <citation type="submission" date="2024-08" db="EMBL/GenBank/DDBJ databases">
        <title>The draft genome of Apodemus speciosus.</title>
        <authorList>
            <person name="Nabeshima K."/>
            <person name="Suzuki S."/>
            <person name="Onuma M."/>
        </authorList>
    </citation>
    <scope>NUCLEOTIDE SEQUENCE [LARGE SCALE GENOMIC DNA]</scope>
    <source>
        <strain evidence="3">IB14-021</strain>
    </source>
</reference>
<evidence type="ECO:0000313" key="4">
    <source>
        <dbReference type="Proteomes" id="UP001623349"/>
    </source>
</evidence>
<keyword evidence="2" id="KW-1133">Transmembrane helix</keyword>
<name>A0ABQ0EET5_APOSI</name>
<dbReference type="InterPro" id="IPR004156">
    <property type="entry name" value="OATP"/>
</dbReference>
<feature type="transmembrane region" description="Helical" evidence="2">
    <location>
        <begin position="155"/>
        <end position="181"/>
    </location>
</feature>
<keyword evidence="4" id="KW-1185">Reference proteome</keyword>
<dbReference type="Proteomes" id="UP001623349">
    <property type="component" value="Unassembled WGS sequence"/>
</dbReference>
<dbReference type="PANTHER" id="PTHR11388">
    <property type="entry name" value="ORGANIC ANION TRANSPORTER"/>
    <property type="match status" value="1"/>
</dbReference>
<sequence length="418" mass="47076">MILSLADQSMKTYVSQLSVSQKEAFVLDSIDYFVASMIAVFVAHFGERGNRAKWMATATFLTGLSAISFAVPYFNYEIIKLSLVRTENYENKIELKRTWSMGLTLLSQVIPYHVQAFTGMLSLVLTRNEEKDLCYEGKKPRVCEITVIPHKSICVGFFAVGQLLHGIAGIQLILLSMTFISDHVPTVSSTADASVIVGYLLGFLLAIKSFKLPVKEAMKATGIQKIRLEKSQEPSTVDRRLINKEIKNNLKSVLHAIWVFSEEPAGDDPDILQNHGVYGCEDICCICTPIFTNSIFNNANVLFFAHSDDYDGFEKAYYNLRSVPGPIYFGKISGLSCSFWDINACGMKVRCWIYNKEKLFNTFVGTWTSLQLGTCLVCLYAISRYDYVVKGKPKRLEKPAKVEESEDEDEEVEKKTNF</sequence>
<feature type="compositionally biased region" description="Basic and acidic residues" evidence="1">
    <location>
        <begin position="394"/>
        <end position="403"/>
    </location>
</feature>
<gene>
    <name evidence="3" type="ORF">APTSU1_000052600</name>
</gene>
<feature type="region of interest" description="Disordered" evidence="1">
    <location>
        <begin position="394"/>
        <end position="418"/>
    </location>
</feature>
<accession>A0ABQ0EET5</accession>
<comment type="caution">
    <text evidence="3">The sequence shown here is derived from an EMBL/GenBank/DDBJ whole genome shotgun (WGS) entry which is preliminary data.</text>
</comment>
<organism evidence="3 4">
    <name type="scientific">Apodemus speciosus</name>
    <name type="common">Large Japanese field mouse</name>
    <dbReference type="NCBI Taxonomy" id="105296"/>
    <lineage>
        <taxon>Eukaryota</taxon>
        <taxon>Metazoa</taxon>
        <taxon>Chordata</taxon>
        <taxon>Craniata</taxon>
        <taxon>Vertebrata</taxon>
        <taxon>Euteleostomi</taxon>
        <taxon>Mammalia</taxon>
        <taxon>Eutheria</taxon>
        <taxon>Euarchontoglires</taxon>
        <taxon>Glires</taxon>
        <taxon>Rodentia</taxon>
        <taxon>Myomorpha</taxon>
        <taxon>Muroidea</taxon>
        <taxon>Muridae</taxon>
        <taxon>Murinae</taxon>
        <taxon>Apodemus</taxon>
    </lineage>
</organism>
<protein>
    <submittedName>
        <fullName evidence="3">Solute carrier organic anion transporter family, member 6d1</fullName>
    </submittedName>
</protein>
<feature type="transmembrane region" description="Helical" evidence="2">
    <location>
        <begin position="193"/>
        <end position="210"/>
    </location>
</feature>
<dbReference type="EMBL" id="BAAFST010000001">
    <property type="protein sequence ID" value="GAB1285296.1"/>
    <property type="molecule type" value="Genomic_DNA"/>
</dbReference>
<feature type="transmembrane region" description="Helical" evidence="2">
    <location>
        <begin position="52"/>
        <end position="76"/>
    </location>
</feature>
<evidence type="ECO:0000256" key="2">
    <source>
        <dbReference type="SAM" id="Phobius"/>
    </source>
</evidence>
<keyword evidence="2" id="KW-0472">Membrane</keyword>
<keyword evidence="2" id="KW-0812">Transmembrane</keyword>
<dbReference type="Pfam" id="PF03137">
    <property type="entry name" value="OATP"/>
    <property type="match status" value="2"/>
</dbReference>